<evidence type="ECO:0000256" key="1">
    <source>
        <dbReference type="ARBA" id="ARBA00022448"/>
    </source>
</evidence>
<dbReference type="CDD" id="cd00454">
    <property type="entry name" value="TrHb1_N"/>
    <property type="match status" value="1"/>
</dbReference>
<keyword evidence="4" id="KW-0408">Iron</keyword>
<keyword evidence="2" id="KW-0349">Heme</keyword>
<evidence type="ECO:0000256" key="3">
    <source>
        <dbReference type="ARBA" id="ARBA00022723"/>
    </source>
</evidence>
<keyword evidence="3" id="KW-0479">Metal-binding</keyword>
<name>A0ABX0XR07_9SPHN</name>
<dbReference type="InterPro" id="IPR012292">
    <property type="entry name" value="Globin/Proto"/>
</dbReference>
<accession>A0ABX0XR07</accession>
<evidence type="ECO:0000256" key="4">
    <source>
        <dbReference type="ARBA" id="ARBA00023004"/>
    </source>
</evidence>
<dbReference type="Proteomes" id="UP000734218">
    <property type="component" value="Unassembled WGS sequence"/>
</dbReference>
<evidence type="ECO:0000313" key="5">
    <source>
        <dbReference type="EMBL" id="NJC35257.1"/>
    </source>
</evidence>
<reference evidence="5 6" key="1">
    <citation type="submission" date="2020-03" db="EMBL/GenBank/DDBJ databases">
        <title>Genomic Encyclopedia of Type Strains, Phase IV (KMG-IV): sequencing the most valuable type-strain genomes for metagenomic binning, comparative biology and taxonomic classification.</title>
        <authorList>
            <person name="Goeker M."/>
        </authorList>
    </citation>
    <scope>NUCLEOTIDE SEQUENCE [LARGE SCALE GENOMIC DNA]</scope>
    <source>
        <strain evidence="5 6">DSM 27651</strain>
    </source>
</reference>
<comment type="caution">
    <text evidence="5">The sequence shown here is derived from an EMBL/GenBank/DDBJ whole genome shotgun (WGS) entry which is preliminary data.</text>
</comment>
<dbReference type="Pfam" id="PF01152">
    <property type="entry name" value="Bac_globin"/>
    <property type="match status" value="1"/>
</dbReference>
<proteinExistence type="predicted"/>
<evidence type="ECO:0000313" key="6">
    <source>
        <dbReference type="Proteomes" id="UP000734218"/>
    </source>
</evidence>
<sequence length="157" mass="16730">MLVQALLLLAAQAAPVPPGEEAVPPYAQSDANAGARPFAGTAMLDAFHGRAGIARIVDDLVATNLADPRIADIFRGQDLVRLRRVLGEHFCYLLGGGCTYTGRDMRTAHANMGVQAKDMNALVANLQAAMTREGVAFGAQNAFLSRLAPMRRNVVTR</sequence>
<dbReference type="Gene3D" id="1.10.490.10">
    <property type="entry name" value="Globins"/>
    <property type="match status" value="1"/>
</dbReference>
<dbReference type="SUPFAM" id="SSF46458">
    <property type="entry name" value="Globin-like"/>
    <property type="match status" value="1"/>
</dbReference>
<evidence type="ECO:0000256" key="2">
    <source>
        <dbReference type="ARBA" id="ARBA00022617"/>
    </source>
</evidence>
<keyword evidence="6" id="KW-1185">Reference proteome</keyword>
<dbReference type="RefSeq" id="WP_167956005.1">
    <property type="nucleotide sequence ID" value="NZ_JAATJE010000002.1"/>
</dbReference>
<protein>
    <submittedName>
        <fullName evidence="5">Hemoglobin</fullName>
    </submittedName>
</protein>
<organism evidence="5 6">
    <name type="scientific">Sphingomonas jejuensis</name>
    <dbReference type="NCBI Taxonomy" id="904715"/>
    <lineage>
        <taxon>Bacteria</taxon>
        <taxon>Pseudomonadati</taxon>
        <taxon>Pseudomonadota</taxon>
        <taxon>Alphaproteobacteria</taxon>
        <taxon>Sphingomonadales</taxon>
        <taxon>Sphingomonadaceae</taxon>
        <taxon>Sphingomonas</taxon>
    </lineage>
</organism>
<gene>
    <name evidence="5" type="ORF">GGR88_002771</name>
</gene>
<dbReference type="EMBL" id="JAATJE010000002">
    <property type="protein sequence ID" value="NJC35257.1"/>
    <property type="molecule type" value="Genomic_DNA"/>
</dbReference>
<dbReference type="InterPro" id="IPR001486">
    <property type="entry name" value="Hemoglobin_trunc"/>
</dbReference>
<keyword evidence="1" id="KW-0813">Transport</keyword>
<dbReference type="InterPro" id="IPR009050">
    <property type="entry name" value="Globin-like_sf"/>
</dbReference>